<keyword evidence="2" id="KW-0812">Transmembrane</keyword>
<dbReference type="Proteomes" id="UP000799757">
    <property type="component" value="Unassembled WGS sequence"/>
</dbReference>
<keyword evidence="4" id="KW-1185">Reference proteome</keyword>
<dbReference type="EMBL" id="MU001780">
    <property type="protein sequence ID" value="KAF2798619.1"/>
    <property type="molecule type" value="Genomic_DNA"/>
</dbReference>
<organism evidence="3 4">
    <name type="scientific">Melanomma pulvis-pyrius CBS 109.77</name>
    <dbReference type="NCBI Taxonomy" id="1314802"/>
    <lineage>
        <taxon>Eukaryota</taxon>
        <taxon>Fungi</taxon>
        <taxon>Dikarya</taxon>
        <taxon>Ascomycota</taxon>
        <taxon>Pezizomycotina</taxon>
        <taxon>Dothideomycetes</taxon>
        <taxon>Pleosporomycetidae</taxon>
        <taxon>Pleosporales</taxon>
        <taxon>Melanommataceae</taxon>
        <taxon>Melanomma</taxon>
    </lineage>
</organism>
<evidence type="ECO:0000313" key="4">
    <source>
        <dbReference type="Proteomes" id="UP000799757"/>
    </source>
</evidence>
<name>A0A6A6XQI0_9PLEO</name>
<evidence type="ECO:0000313" key="3">
    <source>
        <dbReference type="EMBL" id="KAF2798619.1"/>
    </source>
</evidence>
<feature type="region of interest" description="Disordered" evidence="1">
    <location>
        <begin position="1"/>
        <end position="20"/>
    </location>
</feature>
<sequence>MEYEQVRSRPDSEDNRKDHNEAQFAEPKRGFFHFLNEWSWEYFTWTLGSAAVASIVVLLLSFRDKPVSEWKSKVQITAIMAALAQTAQSALLVSAASCISQLKWIWFQKARPTYDIEIYDRASRGPEGCLQLLFRL</sequence>
<feature type="non-terminal residue" evidence="3">
    <location>
        <position position="136"/>
    </location>
</feature>
<dbReference type="PANTHER" id="PTHR35394">
    <property type="entry name" value="DUF3176 DOMAIN-CONTAINING PROTEIN"/>
    <property type="match status" value="1"/>
</dbReference>
<protein>
    <submittedName>
        <fullName evidence="3">Uncharacterized protein</fullName>
    </submittedName>
</protein>
<keyword evidence="2" id="KW-1133">Transmembrane helix</keyword>
<reference evidence="3" key="1">
    <citation type="journal article" date="2020" name="Stud. Mycol.">
        <title>101 Dothideomycetes genomes: a test case for predicting lifestyles and emergence of pathogens.</title>
        <authorList>
            <person name="Haridas S."/>
            <person name="Albert R."/>
            <person name="Binder M."/>
            <person name="Bloem J."/>
            <person name="Labutti K."/>
            <person name="Salamov A."/>
            <person name="Andreopoulos B."/>
            <person name="Baker S."/>
            <person name="Barry K."/>
            <person name="Bills G."/>
            <person name="Bluhm B."/>
            <person name="Cannon C."/>
            <person name="Castanera R."/>
            <person name="Culley D."/>
            <person name="Daum C."/>
            <person name="Ezra D."/>
            <person name="Gonzalez J."/>
            <person name="Henrissat B."/>
            <person name="Kuo A."/>
            <person name="Liang C."/>
            <person name="Lipzen A."/>
            <person name="Lutzoni F."/>
            <person name="Magnuson J."/>
            <person name="Mondo S."/>
            <person name="Nolan M."/>
            <person name="Ohm R."/>
            <person name="Pangilinan J."/>
            <person name="Park H.-J."/>
            <person name="Ramirez L."/>
            <person name="Alfaro M."/>
            <person name="Sun H."/>
            <person name="Tritt A."/>
            <person name="Yoshinaga Y."/>
            <person name="Zwiers L.-H."/>
            <person name="Turgeon B."/>
            <person name="Goodwin S."/>
            <person name="Spatafora J."/>
            <person name="Crous P."/>
            <person name="Grigoriev I."/>
        </authorList>
    </citation>
    <scope>NUCLEOTIDE SEQUENCE</scope>
    <source>
        <strain evidence="3">CBS 109.77</strain>
    </source>
</reference>
<dbReference type="Pfam" id="PF11374">
    <property type="entry name" value="DUF3176"/>
    <property type="match status" value="1"/>
</dbReference>
<evidence type="ECO:0000256" key="2">
    <source>
        <dbReference type="SAM" id="Phobius"/>
    </source>
</evidence>
<evidence type="ECO:0000256" key="1">
    <source>
        <dbReference type="SAM" id="MobiDB-lite"/>
    </source>
</evidence>
<dbReference type="AlphaFoldDB" id="A0A6A6XQI0"/>
<feature type="transmembrane region" description="Helical" evidence="2">
    <location>
        <begin position="42"/>
        <end position="62"/>
    </location>
</feature>
<keyword evidence="2" id="KW-0472">Membrane</keyword>
<gene>
    <name evidence="3" type="ORF">K505DRAFT_267328</name>
</gene>
<proteinExistence type="predicted"/>
<dbReference type="PANTHER" id="PTHR35394:SF5">
    <property type="entry name" value="DUF3176 DOMAIN-CONTAINING PROTEIN"/>
    <property type="match status" value="1"/>
</dbReference>
<accession>A0A6A6XQI0</accession>
<dbReference type="InterPro" id="IPR021514">
    <property type="entry name" value="DUF3176"/>
</dbReference>
<dbReference type="OrthoDB" id="5242705at2759"/>